<name>A0AAW1QS96_9CHLO</name>
<reference evidence="2 3" key="1">
    <citation type="journal article" date="2024" name="Nat. Commun.">
        <title>Phylogenomics reveals the evolutionary origins of lichenization in chlorophyte algae.</title>
        <authorList>
            <person name="Puginier C."/>
            <person name="Libourel C."/>
            <person name="Otte J."/>
            <person name="Skaloud P."/>
            <person name="Haon M."/>
            <person name="Grisel S."/>
            <person name="Petersen M."/>
            <person name="Berrin J.G."/>
            <person name="Delaux P.M."/>
            <person name="Dal Grande F."/>
            <person name="Keller J."/>
        </authorList>
    </citation>
    <scope>NUCLEOTIDE SEQUENCE [LARGE SCALE GENOMIC DNA]</scope>
    <source>
        <strain evidence="2 3">SAG 2043</strain>
    </source>
</reference>
<sequence length="218" mass="23973">MARLKESPRPASSKVTRQTLELHSPGLFIQAKQLDKPGAVVVESEDYMEPRDEPRDEDAASDDSTEGVEGVLKDPDGAVSFGLPKLVERITHPMFRDAAYVFLGNSVHMFAVAYMRAMATATVYGGTILYGALPQPPERLAELRKGDKELLEACIQAGRSKGFDFEGTFLIAKVFTTNPWSALDIDMLGADLDTMDLLTTEADLLFEALVSRILGYQR</sequence>
<feature type="region of interest" description="Disordered" evidence="1">
    <location>
        <begin position="42"/>
        <end position="71"/>
    </location>
</feature>
<organism evidence="2 3">
    <name type="scientific">[Myrmecia] bisecta</name>
    <dbReference type="NCBI Taxonomy" id="41462"/>
    <lineage>
        <taxon>Eukaryota</taxon>
        <taxon>Viridiplantae</taxon>
        <taxon>Chlorophyta</taxon>
        <taxon>core chlorophytes</taxon>
        <taxon>Trebouxiophyceae</taxon>
        <taxon>Trebouxiales</taxon>
        <taxon>Trebouxiaceae</taxon>
        <taxon>Myrmecia</taxon>
    </lineage>
</organism>
<dbReference type="AlphaFoldDB" id="A0AAW1QS96"/>
<keyword evidence="3" id="KW-1185">Reference proteome</keyword>
<protein>
    <submittedName>
        <fullName evidence="2">Uncharacterized protein</fullName>
    </submittedName>
</protein>
<evidence type="ECO:0000256" key="1">
    <source>
        <dbReference type="SAM" id="MobiDB-lite"/>
    </source>
</evidence>
<dbReference type="Proteomes" id="UP001489004">
    <property type="component" value="Unassembled WGS sequence"/>
</dbReference>
<gene>
    <name evidence="2" type="ORF">WJX72_009192</name>
</gene>
<proteinExistence type="predicted"/>
<feature type="compositionally biased region" description="Basic and acidic residues" evidence="1">
    <location>
        <begin position="48"/>
        <end position="58"/>
    </location>
</feature>
<evidence type="ECO:0000313" key="3">
    <source>
        <dbReference type="Proteomes" id="UP001489004"/>
    </source>
</evidence>
<comment type="caution">
    <text evidence="2">The sequence shown here is derived from an EMBL/GenBank/DDBJ whole genome shotgun (WGS) entry which is preliminary data.</text>
</comment>
<accession>A0AAW1QS96</accession>
<evidence type="ECO:0000313" key="2">
    <source>
        <dbReference type="EMBL" id="KAK9824287.1"/>
    </source>
</evidence>
<dbReference type="EMBL" id="JALJOR010000002">
    <property type="protein sequence ID" value="KAK9824287.1"/>
    <property type="molecule type" value="Genomic_DNA"/>
</dbReference>